<comment type="subunit">
    <text evidence="10">Monomer.</text>
</comment>
<evidence type="ECO:0000256" key="8">
    <source>
        <dbReference type="ARBA" id="ARBA00022842"/>
    </source>
</evidence>
<dbReference type="PATRIC" id="fig|1618334.3.peg.276"/>
<gene>
    <name evidence="10" type="primary">miaA</name>
    <name evidence="12" type="ORF">UT11_C0015G0013</name>
</gene>
<feature type="region of interest" description="Disordered" evidence="11">
    <location>
        <begin position="53"/>
        <end position="89"/>
    </location>
</feature>
<dbReference type="Gene3D" id="3.40.50.300">
    <property type="entry name" value="P-loop containing nucleotide triphosphate hydrolases"/>
    <property type="match status" value="1"/>
</dbReference>
<comment type="similarity">
    <text evidence="3 10">Belongs to the IPP transferase family.</text>
</comment>
<accession>A0A0G0PL20</accession>
<feature type="binding site" evidence="10">
    <location>
        <begin position="14"/>
        <end position="19"/>
    </location>
    <ligand>
        <name>substrate</name>
    </ligand>
</feature>
<keyword evidence="5 10" id="KW-0819">tRNA processing</keyword>
<name>A0A0G0PL20_9BACT</name>
<feature type="compositionally biased region" description="Polar residues" evidence="11">
    <location>
        <begin position="77"/>
        <end position="89"/>
    </location>
</feature>
<dbReference type="SUPFAM" id="SSF52540">
    <property type="entry name" value="P-loop containing nucleoside triphosphate hydrolases"/>
    <property type="match status" value="1"/>
</dbReference>
<dbReference type="PANTHER" id="PTHR11088:SF60">
    <property type="entry name" value="TRNA DIMETHYLALLYLTRANSFERASE"/>
    <property type="match status" value="1"/>
</dbReference>
<feature type="site" description="Interaction with substrate tRNA" evidence="10">
    <location>
        <position position="140"/>
    </location>
</feature>
<comment type="catalytic activity">
    <reaction evidence="9 10">
        <text>adenosine(37) in tRNA + dimethylallyl diphosphate = N(6)-dimethylallyladenosine(37) in tRNA + diphosphate</text>
        <dbReference type="Rhea" id="RHEA:26482"/>
        <dbReference type="Rhea" id="RHEA-COMP:10162"/>
        <dbReference type="Rhea" id="RHEA-COMP:10375"/>
        <dbReference type="ChEBI" id="CHEBI:33019"/>
        <dbReference type="ChEBI" id="CHEBI:57623"/>
        <dbReference type="ChEBI" id="CHEBI:74411"/>
        <dbReference type="ChEBI" id="CHEBI:74415"/>
        <dbReference type="EC" id="2.5.1.75"/>
    </reaction>
</comment>
<evidence type="ECO:0000256" key="1">
    <source>
        <dbReference type="ARBA" id="ARBA00001946"/>
    </source>
</evidence>
<dbReference type="Proteomes" id="UP000033934">
    <property type="component" value="Unassembled WGS sequence"/>
</dbReference>
<evidence type="ECO:0000256" key="5">
    <source>
        <dbReference type="ARBA" id="ARBA00022694"/>
    </source>
</evidence>
<protein>
    <recommendedName>
        <fullName evidence="10">tRNA dimethylallyltransferase</fullName>
        <ecNumber evidence="10">2.5.1.75</ecNumber>
    </recommendedName>
    <alternativeName>
        <fullName evidence="10">Dimethylallyl diphosphate:tRNA dimethylallyltransferase</fullName>
        <shortName evidence="10">DMAPP:tRNA dimethylallyltransferase</shortName>
        <shortName evidence="10">DMATase</shortName>
    </alternativeName>
    <alternativeName>
        <fullName evidence="10">Isopentenyl-diphosphate:tRNA isopentenyltransferase</fullName>
        <shortName evidence="10">IPP transferase</shortName>
        <shortName evidence="10">IPPT</shortName>
        <shortName evidence="10">IPTase</shortName>
    </alternativeName>
</protein>
<proteinExistence type="inferred from homology"/>
<evidence type="ECO:0000313" key="12">
    <source>
        <dbReference type="EMBL" id="KKQ90006.1"/>
    </source>
</evidence>
<keyword evidence="7 10" id="KW-0067">ATP-binding</keyword>
<evidence type="ECO:0000313" key="13">
    <source>
        <dbReference type="Proteomes" id="UP000033934"/>
    </source>
</evidence>
<dbReference type="GO" id="GO:0052381">
    <property type="term" value="F:tRNA dimethylallyltransferase activity"/>
    <property type="evidence" value="ECO:0007669"/>
    <property type="project" value="UniProtKB-UniRule"/>
</dbReference>
<dbReference type="InterPro" id="IPR039657">
    <property type="entry name" value="Dimethylallyltransferase"/>
</dbReference>
<evidence type="ECO:0000256" key="10">
    <source>
        <dbReference type="HAMAP-Rule" id="MF_00185"/>
    </source>
</evidence>
<dbReference type="GO" id="GO:0005524">
    <property type="term" value="F:ATP binding"/>
    <property type="evidence" value="ECO:0007669"/>
    <property type="project" value="UniProtKB-UniRule"/>
</dbReference>
<comment type="function">
    <text evidence="2 10">Catalyzes the transfer of a dimethylallyl group onto the adenine at position 37 in tRNAs that read codons beginning with uridine, leading to the formation of N6-(dimethylallyl)adenosine (i(6)A).</text>
</comment>
<feature type="region of interest" description="Interaction with substrate tRNA" evidence="10">
    <location>
        <begin position="37"/>
        <end position="40"/>
    </location>
</feature>
<evidence type="ECO:0000256" key="6">
    <source>
        <dbReference type="ARBA" id="ARBA00022741"/>
    </source>
</evidence>
<evidence type="ECO:0000256" key="7">
    <source>
        <dbReference type="ARBA" id="ARBA00022840"/>
    </source>
</evidence>
<feature type="binding site" evidence="10">
    <location>
        <begin position="12"/>
        <end position="19"/>
    </location>
    <ligand>
        <name>ATP</name>
        <dbReference type="ChEBI" id="CHEBI:30616"/>
    </ligand>
</feature>
<dbReference type="InterPro" id="IPR018022">
    <property type="entry name" value="IPT"/>
</dbReference>
<dbReference type="EC" id="2.5.1.75" evidence="10"/>
<dbReference type="Pfam" id="PF01715">
    <property type="entry name" value="IPPT"/>
    <property type="match status" value="2"/>
</dbReference>
<evidence type="ECO:0000256" key="4">
    <source>
        <dbReference type="ARBA" id="ARBA00022679"/>
    </source>
</evidence>
<reference evidence="12 13" key="1">
    <citation type="journal article" date="2015" name="Nature">
        <title>rRNA introns, odd ribosomes, and small enigmatic genomes across a large radiation of phyla.</title>
        <authorList>
            <person name="Brown C.T."/>
            <person name="Hug L.A."/>
            <person name="Thomas B.C."/>
            <person name="Sharon I."/>
            <person name="Castelle C.J."/>
            <person name="Singh A."/>
            <person name="Wilkins M.J."/>
            <person name="Williams K.H."/>
            <person name="Banfield J.F."/>
        </authorList>
    </citation>
    <scope>NUCLEOTIDE SEQUENCE [LARGE SCALE GENOMIC DNA]</scope>
</reference>
<comment type="cofactor">
    <cofactor evidence="1 10">
        <name>Mg(2+)</name>
        <dbReference type="ChEBI" id="CHEBI:18420"/>
    </cofactor>
</comment>
<dbReference type="PANTHER" id="PTHR11088">
    <property type="entry name" value="TRNA DIMETHYLALLYLTRANSFERASE"/>
    <property type="match status" value="1"/>
</dbReference>
<dbReference type="AlphaFoldDB" id="A0A0G0PL20"/>
<organism evidence="12 13">
    <name type="scientific">Berkelbacteria bacterium GW2011_GWA2_38_9</name>
    <dbReference type="NCBI Taxonomy" id="1618334"/>
    <lineage>
        <taxon>Bacteria</taxon>
        <taxon>Candidatus Berkelbacteria</taxon>
    </lineage>
</organism>
<comment type="caution">
    <text evidence="10">Lacks conserved residue(s) required for the propagation of feature annotation.</text>
</comment>
<dbReference type="HAMAP" id="MF_00185">
    <property type="entry name" value="IPP_trans"/>
    <property type="match status" value="1"/>
</dbReference>
<dbReference type="GO" id="GO:0006400">
    <property type="term" value="P:tRNA modification"/>
    <property type="evidence" value="ECO:0007669"/>
    <property type="project" value="TreeGrafter"/>
</dbReference>
<evidence type="ECO:0000256" key="9">
    <source>
        <dbReference type="ARBA" id="ARBA00049563"/>
    </source>
</evidence>
<dbReference type="EMBL" id="LBVO01000015">
    <property type="protein sequence ID" value="KKQ90006.1"/>
    <property type="molecule type" value="Genomic_DNA"/>
</dbReference>
<evidence type="ECO:0000256" key="11">
    <source>
        <dbReference type="SAM" id="MobiDB-lite"/>
    </source>
</evidence>
<comment type="caution">
    <text evidence="12">The sequence shown here is derived from an EMBL/GenBank/DDBJ whole genome shotgun (WGS) entry which is preliminary data.</text>
</comment>
<evidence type="ECO:0000256" key="2">
    <source>
        <dbReference type="ARBA" id="ARBA00003213"/>
    </source>
</evidence>
<keyword evidence="4 10" id="KW-0808">Transferase</keyword>
<keyword evidence="8 10" id="KW-0460">Magnesium</keyword>
<dbReference type="Pfam" id="PF01745">
    <property type="entry name" value="IPT"/>
    <property type="match status" value="1"/>
</dbReference>
<dbReference type="InterPro" id="IPR027417">
    <property type="entry name" value="P-loop_NTPase"/>
</dbReference>
<sequence length="286" mass="32290">MNTLPKVVTIVGSTASGKTSLGVFLCQKFGGEIISADSRQVYRGLDLGTGKEGVPSLSFPPATPKRQRGERKRESRNSPNSGSPIESGMTTRLINDIPQYLIDIKNPEEKFNVHDFKVNAELVIDNMISRNRLPFIVGGTGLYIDALVENYEFGGRDNKQKNPPKYQVLQIGIKIPRDVETNGRSSLHQRIDKRVDERMQQGMLEEVRGLLDSGVNPQWLISLGLEYKFLTEHLIGKISDLDQALQELKYATHAFARRQETWFNHHGDVKWISEKEEAVNIVQNFL</sequence>
<evidence type="ECO:0000256" key="3">
    <source>
        <dbReference type="ARBA" id="ARBA00005842"/>
    </source>
</evidence>
<keyword evidence="6 10" id="KW-0547">Nucleotide-binding</keyword>